<sequence>MRSEYELYDPSVTPEHSMTDFVESGDLRKHLFRDMAGQLQTLSLTGFGFTKDWLPCVNLKAVSICFQVSWYEMTRGTSPFFYLAELPNLEILYFSDKSQYCPAVSQLRSVLTFNRLHTLTFSEIVDTMLRSVFTWLNLPALRQFTLLCGYERHNHHKGLRRNDPFFAPWECSWLDMILESATHIRLLVDVPSVIRGFHERENSGAAYATLMFMESASDEIPLFKMTLDKCPGLMSVKEDSEFYEMIFATMTHCLRQWVLSITSMLIIGIGSQKTLPPTVILRPLFKRCHDLTSLTVENCDTGRLITALSSVDVADVAAPGIRELRLQGCSANAGDLESLSRERETLGFVITQIQ</sequence>
<evidence type="ECO:0008006" key="3">
    <source>
        <dbReference type="Google" id="ProtNLM"/>
    </source>
</evidence>
<reference evidence="1 2" key="1">
    <citation type="journal article" date="2016" name="Mol. Biol. Evol.">
        <title>Comparative Genomics of Early-Diverging Mushroom-Forming Fungi Provides Insights into the Origins of Lignocellulose Decay Capabilities.</title>
        <authorList>
            <person name="Nagy L.G."/>
            <person name="Riley R."/>
            <person name="Tritt A."/>
            <person name="Adam C."/>
            <person name="Daum C."/>
            <person name="Floudas D."/>
            <person name="Sun H."/>
            <person name="Yadav J.S."/>
            <person name="Pangilinan J."/>
            <person name="Larsson K.H."/>
            <person name="Matsuura K."/>
            <person name="Barry K."/>
            <person name="Labutti K."/>
            <person name="Kuo R."/>
            <person name="Ohm R.A."/>
            <person name="Bhattacharya S.S."/>
            <person name="Shirouzu T."/>
            <person name="Yoshinaga Y."/>
            <person name="Martin F.M."/>
            <person name="Grigoriev I.V."/>
            <person name="Hibbett D.S."/>
        </authorList>
    </citation>
    <scope>NUCLEOTIDE SEQUENCE [LARGE SCALE GENOMIC DNA]</scope>
    <source>
        <strain evidence="1 2">HHB10207 ss-3</strain>
    </source>
</reference>
<accession>A0A166A7T9</accession>
<dbReference type="AlphaFoldDB" id="A0A166A7T9"/>
<name>A0A166A7T9_9AGAM</name>
<proteinExistence type="predicted"/>
<evidence type="ECO:0000313" key="1">
    <source>
        <dbReference type="EMBL" id="KZT35051.1"/>
    </source>
</evidence>
<dbReference type="EMBL" id="KV428154">
    <property type="protein sequence ID" value="KZT35051.1"/>
    <property type="molecule type" value="Genomic_DNA"/>
</dbReference>
<protein>
    <recommendedName>
        <fullName evidence="3">F-box domain-containing protein</fullName>
    </recommendedName>
</protein>
<organism evidence="1 2">
    <name type="scientific">Sistotremastrum suecicum HHB10207 ss-3</name>
    <dbReference type="NCBI Taxonomy" id="1314776"/>
    <lineage>
        <taxon>Eukaryota</taxon>
        <taxon>Fungi</taxon>
        <taxon>Dikarya</taxon>
        <taxon>Basidiomycota</taxon>
        <taxon>Agaricomycotina</taxon>
        <taxon>Agaricomycetes</taxon>
        <taxon>Sistotremastrales</taxon>
        <taxon>Sistotremastraceae</taxon>
        <taxon>Sistotremastrum</taxon>
    </lineage>
</organism>
<evidence type="ECO:0000313" key="2">
    <source>
        <dbReference type="Proteomes" id="UP000076798"/>
    </source>
</evidence>
<keyword evidence="2" id="KW-1185">Reference proteome</keyword>
<dbReference type="Proteomes" id="UP000076798">
    <property type="component" value="Unassembled WGS sequence"/>
</dbReference>
<dbReference type="SUPFAM" id="SSF52047">
    <property type="entry name" value="RNI-like"/>
    <property type="match status" value="1"/>
</dbReference>
<gene>
    <name evidence="1" type="ORF">SISSUDRAFT_1051933</name>
</gene>